<dbReference type="InterPro" id="IPR004244">
    <property type="entry name" value="Transposase_22"/>
</dbReference>
<keyword evidence="3" id="KW-1185">Reference proteome</keyword>
<organism evidence="2 3">
    <name type="scientific">Stichopus japonicus</name>
    <name type="common">Sea cucumber</name>
    <dbReference type="NCBI Taxonomy" id="307972"/>
    <lineage>
        <taxon>Eukaryota</taxon>
        <taxon>Metazoa</taxon>
        <taxon>Echinodermata</taxon>
        <taxon>Eleutherozoa</taxon>
        <taxon>Echinozoa</taxon>
        <taxon>Holothuroidea</taxon>
        <taxon>Aspidochirotacea</taxon>
        <taxon>Aspidochirotida</taxon>
        <taxon>Stichopodidae</taxon>
        <taxon>Apostichopus</taxon>
    </lineage>
</organism>
<sequence>MAKNKNQQTTPSQRTLDFVRRDSLYNSSDEDHNQEQVDDLGKSIKESMHRIKEDLNRIDRDFNRALALITTRVEVLETKDAETQRHISALETKVCNFEKSNENLLAAVNKQERFSRKCNLRIVGYPHSEGEDCVAISKGVFCTVGLQDAEVLRAHRDGASRPNQQRPRHILVRLSTFQDKLLFYGSSEPRSSIKNILSQTISPMLIYWRSGNGVIVFPNYTRKALNCVFCQANGVIKMVNHLTSPNCQDVVV</sequence>
<dbReference type="EMBL" id="MRZV01000604">
    <property type="protein sequence ID" value="PIK47067.1"/>
    <property type="molecule type" value="Genomic_DNA"/>
</dbReference>
<dbReference type="AlphaFoldDB" id="A0A2G8KGE1"/>
<reference evidence="2 3" key="1">
    <citation type="journal article" date="2017" name="PLoS Biol.">
        <title>The sea cucumber genome provides insights into morphological evolution and visceral regeneration.</title>
        <authorList>
            <person name="Zhang X."/>
            <person name="Sun L."/>
            <person name="Yuan J."/>
            <person name="Sun Y."/>
            <person name="Gao Y."/>
            <person name="Zhang L."/>
            <person name="Li S."/>
            <person name="Dai H."/>
            <person name="Hamel J.F."/>
            <person name="Liu C."/>
            <person name="Yu Y."/>
            <person name="Liu S."/>
            <person name="Lin W."/>
            <person name="Guo K."/>
            <person name="Jin S."/>
            <person name="Xu P."/>
            <person name="Storey K.B."/>
            <person name="Huan P."/>
            <person name="Zhang T."/>
            <person name="Zhou Y."/>
            <person name="Zhang J."/>
            <person name="Lin C."/>
            <person name="Li X."/>
            <person name="Xing L."/>
            <person name="Huo D."/>
            <person name="Sun M."/>
            <person name="Wang L."/>
            <person name="Mercier A."/>
            <person name="Li F."/>
            <person name="Yang H."/>
            <person name="Xiang J."/>
        </authorList>
    </citation>
    <scope>NUCLEOTIDE SEQUENCE [LARGE SCALE GENOMIC DNA]</scope>
    <source>
        <strain evidence="2">Shaxun</strain>
        <tissue evidence="2">Muscle</tissue>
    </source>
</reference>
<comment type="caution">
    <text evidence="2">The sequence shown here is derived from an EMBL/GenBank/DDBJ whole genome shotgun (WGS) entry which is preliminary data.</text>
</comment>
<evidence type="ECO:0000313" key="2">
    <source>
        <dbReference type="EMBL" id="PIK47067.1"/>
    </source>
</evidence>
<dbReference type="Proteomes" id="UP000230750">
    <property type="component" value="Unassembled WGS sequence"/>
</dbReference>
<evidence type="ECO:0000256" key="1">
    <source>
        <dbReference type="SAM" id="MobiDB-lite"/>
    </source>
</evidence>
<feature type="compositionally biased region" description="Polar residues" evidence="1">
    <location>
        <begin position="1"/>
        <end position="15"/>
    </location>
</feature>
<accession>A0A2G8KGE1</accession>
<dbReference type="PANTHER" id="PTHR11505">
    <property type="entry name" value="L1 TRANSPOSABLE ELEMENT-RELATED"/>
    <property type="match status" value="1"/>
</dbReference>
<gene>
    <name evidence="2" type="ORF">BSL78_16059</name>
</gene>
<name>A0A2G8KGE1_STIJA</name>
<proteinExistence type="predicted"/>
<dbReference type="Gene3D" id="3.30.70.1820">
    <property type="entry name" value="L1 transposable element, RRM domain"/>
    <property type="match status" value="1"/>
</dbReference>
<evidence type="ECO:0000313" key="3">
    <source>
        <dbReference type="Proteomes" id="UP000230750"/>
    </source>
</evidence>
<dbReference type="OrthoDB" id="7479557at2759"/>
<feature type="region of interest" description="Disordered" evidence="1">
    <location>
        <begin position="1"/>
        <end position="20"/>
    </location>
</feature>
<protein>
    <submittedName>
        <fullName evidence="2">Uncharacterized protein</fullName>
    </submittedName>
</protein>